<dbReference type="SUPFAM" id="SSF56112">
    <property type="entry name" value="Protein kinase-like (PK-like)"/>
    <property type="match status" value="1"/>
</dbReference>
<sequence length="73" mass="8375">MLIKEHYRIIKAIATGQLYQTFLAVNESQFPPLPCVIQKFLSSTQTPENFQHQVQQLIELGKHPQIPSLIRAC</sequence>
<comment type="caution">
    <text evidence="1">The sequence shown here is derived from an EMBL/GenBank/DDBJ whole genome shotgun (WGS) entry which is preliminary data.</text>
</comment>
<accession>A0A2S6CWI0</accession>
<dbReference type="OrthoDB" id="9975409at2"/>
<protein>
    <recommendedName>
        <fullName evidence="3">Protein kinase domain-containing protein</fullName>
    </recommendedName>
</protein>
<dbReference type="RefSeq" id="WP_104387248.1">
    <property type="nucleotide sequence ID" value="NZ_PGEM01000045.1"/>
</dbReference>
<evidence type="ECO:0008006" key="3">
    <source>
        <dbReference type="Google" id="ProtNLM"/>
    </source>
</evidence>
<gene>
    <name evidence="1" type="ORF">CUN59_07425</name>
</gene>
<dbReference type="Proteomes" id="UP000239589">
    <property type="component" value="Unassembled WGS sequence"/>
</dbReference>
<evidence type="ECO:0000313" key="1">
    <source>
        <dbReference type="EMBL" id="PPJ63940.1"/>
    </source>
</evidence>
<keyword evidence="2" id="KW-1185">Reference proteome</keyword>
<organism evidence="1 2">
    <name type="scientific">Cuspidothrix issatschenkoi CHARLIE-1</name>
    <dbReference type="NCBI Taxonomy" id="2052836"/>
    <lineage>
        <taxon>Bacteria</taxon>
        <taxon>Bacillati</taxon>
        <taxon>Cyanobacteriota</taxon>
        <taxon>Cyanophyceae</taxon>
        <taxon>Nostocales</taxon>
        <taxon>Aphanizomenonaceae</taxon>
        <taxon>Cuspidothrix</taxon>
    </lineage>
</organism>
<evidence type="ECO:0000313" key="2">
    <source>
        <dbReference type="Proteomes" id="UP000239589"/>
    </source>
</evidence>
<dbReference type="InterPro" id="IPR011009">
    <property type="entry name" value="Kinase-like_dom_sf"/>
</dbReference>
<dbReference type="AlphaFoldDB" id="A0A2S6CWI0"/>
<dbReference type="EMBL" id="PGEM01000045">
    <property type="protein sequence ID" value="PPJ63940.1"/>
    <property type="molecule type" value="Genomic_DNA"/>
</dbReference>
<reference evidence="1 2" key="1">
    <citation type="submission" date="2018-02" db="EMBL/GenBank/DDBJ databases">
        <title>Discovery of a pederin family compound in a non-symbiotic bloom-forming cyanobacterium.</title>
        <authorList>
            <person name="Kust A."/>
            <person name="Mares J."/>
            <person name="Jokela J."/>
            <person name="Urajova P."/>
            <person name="Hajek J."/>
            <person name="Saurav K."/>
            <person name="Voracova K."/>
            <person name="Fewer D.P."/>
            <person name="Haapaniemi E."/>
            <person name="Permi P."/>
            <person name="Rehakova K."/>
            <person name="Sivonen K."/>
            <person name="Hrouzek P."/>
        </authorList>
    </citation>
    <scope>NUCLEOTIDE SEQUENCE [LARGE SCALE GENOMIC DNA]</scope>
    <source>
        <strain evidence="1 2">CHARLIE-1</strain>
    </source>
</reference>
<name>A0A2S6CWI0_9CYAN</name>
<proteinExistence type="predicted"/>